<dbReference type="InterPro" id="IPR011006">
    <property type="entry name" value="CheY-like_superfamily"/>
</dbReference>
<evidence type="ECO:0000256" key="1">
    <source>
        <dbReference type="ARBA" id="ARBA00022553"/>
    </source>
</evidence>
<feature type="non-terminal residue" evidence="7">
    <location>
        <position position="118"/>
    </location>
</feature>
<dbReference type="PANTHER" id="PTHR44591:SF3">
    <property type="entry name" value="RESPONSE REGULATORY DOMAIN-CONTAINING PROTEIN"/>
    <property type="match status" value="1"/>
</dbReference>
<evidence type="ECO:0000256" key="5">
    <source>
        <dbReference type="ARBA" id="ARBA00023163"/>
    </source>
</evidence>
<gene>
    <name evidence="7" type="ORF">S03H2_53566</name>
</gene>
<proteinExistence type="predicted"/>
<dbReference type="InterPro" id="IPR001789">
    <property type="entry name" value="Sig_transdc_resp-reg_receiver"/>
</dbReference>
<dbReference type="AlphaFoldDB" id="X1I709"/>
<organism evidence="7">
    <name type="scientific">marine sediment metagenome</name>
    <dbReference type="NCBI Taxonomy" id="412755"/>
    <lineage>
        <taxon>unclassified sequences</taxon>
        <taxon>metagenomes</taxon>
        <taxon>ecological metagenomes</taxon>
    </lineage>
</organism>
<dbReference type="InterPro" id="IPR050595">
    <property type="entry name" value="Bact_response_regulator"/>
</dbReference>
<accession>X1I709</accession>
<evidence type="ECO:0000313" key="7">
    <source>
        <dbReference type="EMBL" id="GAH61904.1"/>
    </source>
</evidence>
<dbReference type="SMART" id="SM00448">
    <property type="entry name" value="REC"/>
    <property type="match status" value="1"/>
</dbReference>
<keyword evidence="3" id="KW-0805">Transcription regulation</keyword>
<dbReference type="Pfam" id="PF00072">
    <property type="entry name" value="Response_reg"/>
    <property type="match status" value="1"/>
</dbReference>
<evidence type="ECO:0000259" key="6">
    <source>
        <dbReference type="PROSITE" id="PS50110"/>
    </source>
</evidence>
<protein>
    <recommendedName>
        <fullName evidence="6">Response regulatory domain-containing protein</fullName>
    </recommendedName>
</protein>
<keyword evidence="2" id="KW-0902">Two-component regulatory system</keyword>
<keyword evidence="4" id="KW-0238">DNA-binding</keyword>
<evidence type="ECO:0000256" key="2">
    <source>
        <dbReference type="ARBA" id="ARBA00023012"/>
    </source>
</evidence>
<feature type="domain" description="Response regulatory" evidence="6">
    <location>
        <begin position="4"/>
        <end position="118"/>
    </location>
</feature>
<name>X1I709_9ZZZZ</name>
<dbReference type="PANTHER" id="PTHR44591">
    <property type="entry name" value="STRESS RESPONSE REGULATOR PROTEIN 1"/>
    <property type="match status" value="1"/>
</dbReference>
<dbReference type="SUPFAM" id="SSF52172">
    <property type="entry name" value="CheY-like"/>
    <property type="match status" value="1"/>
</dbReference>
<keyword evidence="1" id="KW-0597">Phosphoprotein</keyword>
<comment type="caution">
    <text evidence="7">The sequence shown here is derived from an EMBL/GenBank/DDBJ whole genome shotgun (WGS) entry which is preliminary data.</text>
</comment>
<dbReference type="GO" id="GO:0003677">
    <property type="term" value="F:DNA binding"/>
    <property type="evidence" value="ECO:0007669"/>
    <property type="project" value="UniProtKB-KW"/>
</dbReference>
<dbReference type="FunFam" id="3.40.50.2300:FF:000001">
    <property type="entry name" value="DNA-binding response regulator PhoB"/>
    <property type="match status" value="1"/>
</dbReference>
<dbReference type="PROSITE" id="PS50110">
    <property type="entry name" value="RESPONSE_REGULATORY"/>
    <property type="match status" value="1"/>
</dbReference>
<keyword evidence="5" id="KW-0804">Transcription</keyword>
<dbReference type="Gene3D" id="3.40.50.2300">
    <property type="match status" value="1"/>
</dbReference>
<sequence length="118" mass="12823">MGKKVLVVDDEAHIVHVLSMKLANAGYEAIAAVDGEEALELCLAEKPDLVITDYQMPCMTGLEFCRKLRRNNQTKDIPVLMLTARGFDIPPHEMAAAGIAGVMSKPFSPREVLSRVGG</sequence>
<dbReference type="GO" id="GO:0000160">
    <property type="term" value="P:phosphorelay signal transduction system"/>
    <property type="evidence" value="ECO:0007669"/>
    <property type="project" value="UniProtKB-KW"/>
</dbReference>
<reference evidence="7" key="1">
    <citation type="journal article" date="2014" name="Front. Microbiol.">
        <title>High frequency of phylogenetically diverse reductive dehalogenase-homologous genes in deep subseafloor sedimentary metagenomes.</title>
        <authorList>
            <person name="Kawai M."/>
            <person name="Futagami T."/>
            <person name="Toyoda A."/>
            <person name="Takaki Y."/>
            <person name="Nishi S."/>
            <person name="Hori S."/>
            <person name="Arai W."/>
            <person name="Tsubouchi T."/>
            <person name="Morono Y."/>
            <person name="Uchiyama I."/>
            <person name="Ito T."/>
            <person name="Fujiyama A."/>
            <person name="Inagaki F."/>
            <person name="Takami H."/>
        </authorList>
    </citation>
    <scope>NUCLEOTIDE SEQUENCE</scope>
    <source>
        <strain evidence="7">Expedition CK06-06</strain>
    </source>
</reference>
<dbReference type="EMBL" id="BARU01034100">
    <property type="protein sequence ID" value="GAH61904.1"/>
    <property type="molecule type" value="Genomic_DNA"/>
</dbReference>
<evidence type="ECO:0000256" key="4">
    <source>
        <dbReference type="ARBA" id="ARBA00023125"/>
    </source>
</evidence>
<evidence type="ECO:0000256" key="3">
    <source>
        <dbReference type="ARBA" id="ARBA00023015"/>
    </source>
</evidence>